<dbReference type="AlphaFoldDB" id="A0A8J4A892"/>
<feature type="transmembrane region" description="Helical" evidence="2">
    <location>
        <begin position="290"/>
        <end position="310"/>
    </location>
</feature>
<keyword evidence="2" id="KW-1133">Transmembrane helix</keyword>
<keyword evidence="2" id="KW-0472">Membrane</keyword>
<feature type="region of interest" description="Disordered" evidence="1">
    <location>
        <begin position="319"/>
        <end position="377"/>
    </location>
</feature>
<comment type="caution">
    <text evidence="3">The sequence shown here is derived from an EMBL/GenBank/DDBJ whole genome shotgun (WGS) entry which is preliminary data.</text>
</comment>
<keyword evidence="2" id="KW-0812">Transmembrane</keyword>
<sequence>MLSIAILLPTLVLFGLVYTSTSEQTDFADLEHQGIEYLSSLLPVEIALIDAQAAAVAGQQVPRENLNRAVETATTTNAKLGASLRTDERWAEVRAKIEALPDLRSTGAQDVYNAYTEVTDLLLALIEKVRTSSNLVRDPDADTFYLQDAAAQELPEAIAAAGQLADLAVIVAGKPAAEQQASTADLLSQRSALASNASDLADGVRLAVDATGSRTLGANLLSRLDRFRKVIDALIPSTSLLQGRTAAVDLQQIARTRAEAQTAAAELSQAMLREIDLLVDARVSDLNTRLLLAAGTAVLAVLLLGAGLGLDLLGRRRPRAGAGSPPVPPVEVTPVSAGLPQESVSGGRHAWPPPQSGAPPVPAGVAAGPPGSPDPSLAQLAQWEQFGASR</sequence>
<reference evidence="3" key="1">
    <citation type="submission" date="2021-01" db="EMBL/GenBank/DDBJ databases">
        <title>Whole genome shotgun sequence of Virgisporangium ochraceum NBRC 16418.</title>
        <authorList>
            <person name="Komaki H."/>
            <person name="Tamura T."/>
        </authorList>
    </citation>
    <scope>NUCLEOTIDE SEQUENCE</scope>
    <source>
        <strain evidence="3">NBRC 16418</strain>
    </source>
</reference>
<evidence type="ECO:0000256" key="2">
    <source>
        <dbReference type="SAM" id="Phobius"/>
    </source>
</evidence>
<dbReference type="RefSeq" id="WP_203934943.1">
    <property type="nucleotide sequence ID" value="NZ_BOPH01000150.1"/>
</dbReference>
<protein>
    <recommendedName>
        <fullName evidence="5">Methyl-accepting chemotaxis protein</fullName>
    </recommendedName>
</protein>
<proteinExistence type="predicted"/>
<organism evidence="3 4">
    <name type="scientific">Virgisporangium ochraceum</name>
    <dbReference type="NCBI Taxonomy" id="65505"/>
    <lineage>
        <taxon>Bacteria</taxon>
        <taxon>Bacillati</taxon>
        <taxon>Actinomycetota</taxon>
        <taxon>Actinomycetes</taxon>
        <taxon>Micromonosporales</taxon>
        <taxon>Micromonosporaceae</taxon>
        <taxon>Virgisporangium</taxon>
    </lineage>
</organism>
<evidence type="ECO:0000313" key="3">
    <source>
        <dbReference type="EMBL" id="GIJ75170.1"/>
    </source>
</evidence>
<accession>A0A8J4A892</accession>
<name>A0A8J4A892_9ACTN</name>
<feature type="compositionally biased region" description="Pro residues" evidence="1">
    <location>
        <begin position="351"/>
        <end position="362"/>
    </location>
</feature>
<keyword evidence="4" id="KW-1185">Reference proteome</keyword>
<evidence type="ECO:0008006" key="5">
    <source>
        <dbReference type="Google" id="ProtNLM"/>
    </source>
</evidence>
<evidence type="ECO:0000313" key="4">
    <source>
        <dbReference type="Proteomes" id="UP000635606"/>
    </source>
</evidence>
<evidence type="ECO:0000256" key="1">
    <source>
        <dbReference type="SAM" id="MobiDB-lite"/>
    </source>
</evidence>
<gene>
    <name evidence="3" type="ORF">Voc01_100870</name>
</gene>
<dbReference type="Proteomes" id="UP000635606">
    <property type="component" value="Unassembled WGS sequence"/>
</dbReference>
<dbReference type="EMBL" id="BOPH01000150">
    <property type="protein sequence ID" value="GIJ75170.1"/>
    <property type="molecule type" value="Genomic_DNA"/>
</dbReference>